<feature type="domain" description="GH16" evidence="2">
    <location>
        <begin position="58"/>
        <end position="280"/>
    </location>
</feature>
<dbReference type="Pfam" id="PF00722">
    <property type="entry name" value="Glyco_hydro_16"/>
    <property type="match status" value="1"/>
</dbReference>
<organism evidence="3 4">
    <name type="scientific">Pseudocercospora fuligena</name>
    <dbReference type="NCBI Taxonomy" id="685502"/>
    <lineage>
        <taxon>Eukaryota</taxon>
        <taxon>Fungi</taxon>
        <taxon>Dikarya</taxon>
        <taxon>Ascomycota</taxon>
        <taxon>Pezizomycotina</taxon>
        <taxon>Dothideomycetes</taxon>
        <taxon>Dothideomycetidae</taxon>
        <taxon>Mycosphaerellales</taxon>
        <taxon>Mycosphaerellaceae</taxon>
        <taxon>Pseudocercospora</taxon>
    </lineage>
</organism>
<dbReference type="AlphaFoldDB" id="A0A8H6VLW1"/>
<dbReference type="GO" id="GO:0004553">
    <property type="term" value="F:hydrolase activity, hydrolyzing O-glycosyl compounds"/>
    <property type="evidence" value="ECO:0007669"/>
    <property type="project" value="InterPro"/>
</dbReference>
<feature type="region of interest" description="Disordered" evidence="1">
    <location>
        <begin position="279"/>
        <end position="300"/>
    </location>
</feature>
<evidence type="ECO:0000313" key="4">
    <source>
        <dbReference type="Proteomes" id="UP000660729"/>
    </source>
</evidence>
<dbReference type="OrthoDB" id="4388755at2759"/>
<dbReference type="SUPFAM" id="SSF49899">
    <property type="entry name" value="Concanavalin A-like lectins/glucanases"/>
    <property type="match status" value="1"/>
</dbReference>
<accession>A0A8H6VLW1</accession>
<comment type="caution">
    <text evidence="3">The sequence shown here is derived from an EMBL/GenBank/DDBJ whole genome shotgun (WGS) entry which is preliminary data.</text>
</comment>
<dbReference type="PROSITE" id="PS51762">
    <property type="entry name" value="GH16_2"/>
    <property type="match status" value="1"/>
</dbReference>
<dbReference type="Gene3D" id="2.60.120.200">
    <property type="match status" value="1"/>
</dbReference>
<dbReference type="GO" id="GO:0005975">
    <property type="term" value="P:carbohydrate metabolic process"/>
    <property type="evidence" value="ECO:0007669"/>
    <property type="project" value="InterPro"/>
</dbReference>
<gene>
    <name evidence="3" type="ORF">HII31_05725</name>
</gene>
<name>A0A8H6VLW1_9PEZI</name>
<dbReference type="PANTHER" id="PTHR38121:SF2">
    <property type="entry name" value="ACYLTRANSFERASE 3 DOMAIN-CONTAINING PROTEIN"/>
    <property type="match status" value="1"/>
</dbReference>
<evidence type="ECO:0000259" key="2">
    <source>
        <dbReference type="PROSITE" id="PS51762"/>
    </source>
</evidence>
<keyword evidence="3" id="KW-0378">Hydrolase</keyword>
<reference evidence="3" key="1">
    <citation type="submission" date="2020-04" db="EMBL/GenBank/DDBJ databases">
        <title>Draft genome resource of the tomato pathogen Pseudocercospora fuligena.</title>
        <authorList>
            <person name="Zaccaron A."/>
        </authorList>
    </citation>
    <scope>NUCLEOTIDE SEQUENCE</scope>
    <source>
        <strain evidence="3">PF001</strain>
    </source>
</reference>
<dbReference type="InterPro" id="IPR013320">
    <property type="entry name" value="ConA-like_dom_sf"/>
</dbReference>
<evidence type="ECO:0000313" key="3">
    <source>
        <dbReference type="EMBL" id="KAF7192914.1"/>
    </source>
</evidence>
<dbReference type="Proteomes" id="UP000660729">
    <property type="component" value="Unassembled WGS sequence"/>
</dbReference>
<dbReference type="InterPro" id="IPR000757">
    <property type="entry name" value="Beta-glucanase-like"/>
</dbReference>
<dbReference type="EMBL" id="JABCIY010000101">
    <property type="protein sequence ID" value="KAF7192914.1"/>
    <property type="molecule type" value="Genomic_DNA"/>
</dbReference>
<keyword evidence="4" id="KW-1185">Reference proteome</keyword>
<evidence type="ECO:0000256" key="1">
    <source>
        <dbReference type="SAM" id="MobiDB-lite"/>
    </source>
</evidence>
<keyword evidence="3" id="KW-0326">Glycosidase</keyword>
<proteinExistence type="predicted"/>
<dbReference type="PANTHER" id="PTHR38121">
    <property type="entry name" value="GH16 DOMAIN-CONTAINING PROTEIN"/>
    <property type="match status" value="1"/>
</dbReference>
<dbReference type="CDD" id="cd00413">
    <property type="entry name" value="Glyco_hydrolase_16"/>
    <property type="match status" value="1"/>
</dbReference>
<protein>
    <submittedName>
        <fullName evidence="3">Putative glycosidase CRH1</fullName>
    </submittedName>
</protein>
<sequence length="321" mass="34810">MIQDCFETSSPTSLGLSSSCPQLSTCFGMMISSTALSFRLLALTAIPALAQFASTTTFTFTGDTLPTGLVVSSDTIDDRSGHSSATFNHQFNPDNVQVKDGYLELIVPGGQTTSPLQCAEVSTDFEVLYASVTTYAILTDEAGVCNGMFFYHSDSQEIDIEWISDANSTSNLDANNGTRVMQYTNQGPHGEEDSSEVYGQAPEDATSAVHEYRLDWVNRTSTFYLDGVFQQQIQTNVPTTSGNWVWNNWADGDPDFTVGPPKNDAVFKIQKIVMQYNTTADDQQQSSTPANSTASTSLGTARTPPVQMAAILILFGAVFFM</sequence>
<feature type="compositionally biased region" description="Low complexity" evidence="1">
    <location>
        <begin position="283"/>
        <end position="297"/>
    </location>
</feature>